<evidence type="ECO:0000313" key="3">
    <source>
        <dbReference type="Proteomes" id="UP000314294"/>
    </source>
</evidence>
<proteinExistence type="predicted"/>
<feature type="compositionally biased region" description="Polar residues" evidence="1">
    <location>
        <begin position="16"/>
        <end position="33"/>
    </location>
</feature>
<dbReference type="EMBL" id="SRLO01003304">
    <property type="protein sequence ID" value="TNN31608.1"/>
    <property type="molecule type" value="Genomic_DNA"/>
</dbReference>
<evidence type="ECO:0000313" key="2">
    <source>
        <dbReference type="EMBL" id="TNN31608.1"/>
    </source>
</evidence>
<accession>A0A4Z2ES22</accession>
<comment type="caution">
    <text evidence="2">The sequence shown here is derived from an EMBL/GenBank/DDBJ whole genome shotgun (WGS) entry which is preliminary data.</text>
</comment>
<feature type="region of interest" description="Disordered" evidence="1">
    <location>
        <begin position="1"/>
        <end position="61"/>
    </location>
</feature>
<reference evidence="2 3" key="1">
    <citation type="submission" date="2019-03" db="EMBL/GenBank/DDBJ databases">
        <title>First draft genome of Liparis tanakae, snailfish: a comprehensive survey of snailfish specific genes.</title>
        <authorList>
            <person name="Kim W."/>
            <person name="Song I."/>
            <person name="Jeong J.-H."/>
            <person name="Kim D."/>
            <person name="Kim S."/>
            <person name="Ryu S."/>
            <person name="Song J.Y."/>
            <person name="Lee S.K."/>
        </authorList>
    </citation>
    <scope>NUCLEOTIDE SEQUENCE [LARGE SCALE GENOMIC DNA]</scope>
    <source>
        <tissue evidence="2">Muscle</tissue>
    </source>
</reference>
<keyword evidence="3" id="KW-1185">Reference proteome</keyword>
<evidence type="ECO:0000256" key="1">
    <source>
        <dbReference type="SAM" id="MobiDB-lite"/>
    </source>
</evidence>
<gene>
    <name evidence="2" type="ORF">EYF80_058241</name>
</gene>
<dbReference type="Proteomes" id="UP000314294">
    <property type="component" value="Unassembled WGS sequence"/>
</dbReference>
<protein>
    <submittedName>
        <fullName evidence="2">Uncharacterized protein</fullName>
    </submittedName>
</protein>
<dbReference type="AlphaFoldDB" id="A0A4Z2ES22"/>
<organism evidence="2 3">
    <name type="scientific">Liparis tanakae</name>
    <name type="common">Tanaka's snailfish</name>
    <dbReference type="NCBI Taxonomy" id="230148"/>
    <lineage>
        <taxon>Eukaryota</taxon>
        <taxon>Metazoa</taxon>
        <taxon>Chordata</taxon>
        <taxon>Craniata</taxon>
        <taxon>Vertebrata</taxon>
        <taxon>Euteleostomi</taxon>
        <taxon>Actinopterygii</taxon>
        <taxon>Neopterygii</taxon>
        <taxon>Teleostei</taxon>
        <taxon>Neoteleostei</taxon>
        <taxon>Acanthomorphata</taxon>
        <taxon>Eupercaria</taxon>
        <taxon>Perciformes</taxon>
        <taxon>Cottioidei</taxon>
        <taxon>Cottales</taxon>
        <taxon>Liparidae</taxon>
        <taxon>Liparis</taxon>
    </lineage>
</organism>
<name>A0A4Z2ES22_9TELE</name>
<sequence>MCGNQSRGGLERCLDSVTNHSTLGQPGHTGSQNKRPHASSVRASLVSATVTPQLPNRKPIC</sequence>